<gene>
    <name evidence="1" type="ORF">AERYTH_05880</name>
</gene>
<keyword evidence="1" id="KW-0547">Nucleotide-binding</keyword>
<dbReference type="Pfam" id="PF11305">
    <property type="entry name" value="DUF3107"/>
    <property type="match status" value="1"/>
</dbReference>
<dbReference type="AlphaFoldDB" id="A0A0U3TFB8"/>
<dbReference type="GO" id="GO:0005524">
    <property type="term" value="F:ATP binding"/>
    <property type="evidence" value="ECO:0007669"/>
    <property type="project" value="UniProtKB-KW"/>
</dbReference>
<organism evidence="1 2">
    <name type="scientific">Aeromicrobium erythreum</name>
    <dbReference type="NCBI Taxonomy" id="2041"/>
    <lineage>
        <taxon>Bacteria</taxon>
        <taxon>Bacillati</taxon>
        <taxon>Actinomycetota</taxon>
        <taxon>Actinomycetes</taxon>
        <taxon>Propionibacteriales</taxon>
        <taxon>Nocardioidaceae</taxon>
        <taxon>Aeromicrobium</taxon>
    </lineage>
</organism>
<name>A0A0U3TFB8_9ACTN</name>
<protein>
    <submittedName>
        <fullName evidence="1">ATP-binding protein</fullName>
    </submittedName>
</protein>
<keyword evidence="2" id="KW-1185">Reference proteome</keyword>
<sequence length="78" mass="8406">MEVKIGVQNAARELSVETSEAPDTVLAKLDSALKDETVFSLTDDKDRTVAVPADKVAYLYFVADTGRKVGFGAVTQEN</sequence>
<dbReference type="RefSeq" id="WP_067855863.1">
    <property type="nucleotide sequence ID" value="NZ_CP011502.1"/>
</dbReference>
<dbReference type="Proteomes" id="UP000067689">
    <property type="component" value="Chromosome"/>
</dbReference>
<dbReference type="STRING" id="2041.AERYTH_05880"/>
<evidence type="ECO:0000313" key="2">
    <source>
        <dbReference type="Proteomes" id="UP000067689"/>
    </source>
</evidence>
<proteinExistence type="predicted"/>
<dbReference type="InterPro" id="IPR021456">
    <property type="entry name" value="DUF3107"/>
</dbReference>
<evidence type="ECO:0000313" key="1">
    <source>
        <dbReference type="EMBL" id="ALX04263.1"/>
    </source>
</evidence>
<dbReference type="OrthoDB" id="3268468at2"/>
<dbReference type="KEGG" id="aer:AERYTH_05880"/>
<dbReference type="PATRIC" id="fig|2041.4.peg.1221"/>
<keyword evidence="1" id="KW-0067">ATP-binding</keyword>
<reference evidence="1 2" key="1">
    <citation type="journal article" date="1991" name="Int. J. Syst. Bacteriol.">
        <title>Description of the erythromycin-producing bacterium Arthrobacter sp. strain NRRL B-3381 as Aeromicrobium erythreum gen. nov., sp. nov.</title>
        <authorList>
            <person name="Miller E.S."/>
            <person name="Woese C.R."/>
            <person name="Brenner S."/>
        </authorList>
    </citation>
    <scope>NUCLEOTIDE SEQUENCE [LARGE SCALE GENOMIC DNA]</scope>
    <source>
        <strain evidence="1 2">AR18</strain>
    </source>
</reference>
<dbReference type="EMBL" id="CP011502">
    <property type="protein sequence ID" value="ALX04263.1"/>
    <property type="molecule type" value="Genomic_DNA"/>
</dbReference>
<accession>A0A0U3TFB8</accession>